<dbReference type="Pfam" id="PF06857">
    <property type="entry name" value="ACP"/>
    <property type="match status" value="1"/>
</dbReference>
<accession>A0ABW4J8W9</accession>
<dbReference type="NCBIfam" id="TIGR01608">
    <property type="entry name" value="citD"/>
    <property type="match status" value="1"/>
</dbReference>
<dbReference type="GO" id="GO:0008815">
    <property type="term" value="F:citrate (pro-3S)-lyase activity"/>
    <property type="evidence" value="ECO:0007669"/>
    <property type="project" value="UniProtKB-EC"/>
</dbReference>
<dbReference type="RefSeq" id="WP_125715500.1">
    <property type="nucleotide sequence ID" value="NZ_JBHTOP010000022.1"/>
</dbReference>
<dbReference type="PIRSF" id="PIRSF002736">
    <property type="entry name" value="Citrt_lyas_gamma"/>
    <property type="match status" value="1"/>
</dbReference>
<reference evidence="6" key="1">
    <citation type="journal article" date="2019" name="Int. J. Syst. Evol. Microbiol.">
        <title>The Global Catalogue of Microorganisms (GCM) 10K type strain sequencing project: providing services to taxonomists for standard genome sequencing and annotation.</title>
        <authorList>
            <consortium name="The Broad Institute Genomics Platform"/>
            <consortium name="The Broad Institute Genome Sequencing Center for Infectious Disease"/>
            <person name="Wu L."/>
            <person name="Ma J."/>
        </authorList>
    </citation>
    <scope>NUCLEOTIDE SEQUENCE [LARGE SCALE GENOMIC DNA]</scope>
    <source>
        <strain evidence="6">CCM 8896</strain>
    </source>
</reference>
<comment type="similarity">
    <text evidence="4">Belongs to the CitD family.</text>
</comment>
<evidence type="ECO:0000256" key="2">
    <source>
        <dbReference type="ARBA" id="ARBA00022490"/>
    </source>
</evidence>
<keyword evidence="5" id="KW-0456">Lyase</keyword>
<keyword evidence="6" id="KW-1185">Reference proteome</keyword>
<proteinExistence type="inferred from homology"/>
<evidence type="ECO:0000313" key="6">
    <source>
        <dbReference type="Proteomes" id="UP001597267"/>
    </source>
</evidence>
<keyword evidence="3 4" id="KW-0597">Phosphoprotein</keyword>
<evidence type="ECO:0000256" key="4">
    <source>
        <dbReference type="HAMAP-Rule" id="MF_00805"/>
    </source>
</evidence>
<comment type="subcellular location">
    <subcellularLocation>
        <location evidence="1 4">Cytoplasm</location>
    </subcellularLocation>
</comment>
<dbReference type="HAMAP" id="MF_00805">
    <property type="entry name" value="CitD"/>
    <property type="match status" value="1"/>
</dbReference>
<sequence length="101" mass="11278">MNVELKHQAIAGTTESSDIQIMIEPNTNEGIEIQLDSSVQFQFGKQIKLVIMDTLEKLDITQAYVKATDQGALDCTVKARTLTAAFRAADIDQDYDWQVID</sequence>
<comment type="function">
    <text evidence="4">Covalent carrier of the coenzyme of citrate lyase.</text>
</comment>
<dbReference type="EMBL" id="JBHTOP010000022">
    <property type="protein sequence ID" value="MFD1672078.1"/>
    <property type="molecule type" value="Genomic_DNA"/>
</dbReference>
<dbReference type="InterPro" id="IPR006495">
    <property type="entry name" value="CitD"/>
</dbReference>
<dbReference type="NCBIfam" id="NF009726">
    <property type="entry name" value="PRK13253.1"/>
    <property type="match status" value="1"/>
</dbReference>
<keyword evidence="2 4" id="KW-0963">Cytoplasm</keyword>
<evidence type="ECO:0000313" key="5">
    <source>
        <dbReference type="EMBL" id="MFD1672078.1"/>
    </source>
</evidence>
<evidence type="ECO:0000256" key="1">
    <source>
        <dbReference type="ARBA" id="ARBA00004496"/>
    </source>
</evidence>
<comment type="caution">
    <text evidence="5">The sequence shown here is derived from an EMBL/GenBank/DDBJ whole genome shotgun (WGS) entry which is preliminary data.</text>
</comment>
<protein>
    <recommendedName>
        <fullName evidence="4">Citrate lyase acyl carrier protein</fullName>
    </recommendedName>
    <alternativeName>
        <fullName evidence="4">Citrate lyase gamma chain</fullName>
    </alternativeName>
</protein>
<gene>
    <name evidence="4 5" type="primary">citD</name>
    <name evidence="5" type="ORF">ACFQ5M_08220</name>
</gene>
<comment type="subunit">
    <text evidence="4">Oligomer with a subunit composition of (alpha,beta,gamma)6.</text>
</comment>
<name>A0ABW4J8W9_9LACO</name>
<dbReference type="Proteomes" id="UP001597267">
    <property type="component" value="Unassembled WGS sequence"/>
</dbReference>
<evidence type="ECO:0000256" key="3">
    <source>
        <dbReference type="ARBA" id="ARBA00022553"/>
    </source>
</evidence>
<dbReference type="InterPro" id="IPR023439">
    <property type="entry name" value="Mal_deCO2ase/Cit_lyase_ACP"/>
</dbReference>
<organism evidence="5 6">
    <name type="scientific">Agrilactobacillus yilanensis</name>
    <dbReference type="NCBI Taxonomy" id="2485997"/>
    <lineage>
        <taxon>Bacteria</taxon>
        <taxon>Bacillati</taxon>
        <taxon>Bacillota</taxon>
        <taxon>Bacilli</taxon>
        <taxon>Lactobacillales</taxon>
        <taxon>Lactobacillaceae</taxon>
        <taxon>Agrilactobacillus</taxon>
    </lineage>
</organism>
<feature type="modified residue" description="O-(phosphoribosyl dephospho-coenzyme A)serine" evidence="4">
    <location>
        <position position="16"/>
    </location>
</feature>